<dbReference type="OrthoDB" id="7410629at2"/>
<dbReference type="NCBIfam" id="NF033542">
    <property type="entry name" value="transpos_IS110"/>
    <property type="match status" value="1"/>
</dbReference>
<dbReference type="InterPro" id="IPR047650">
    <property type="entry name" value="Transpos_IS110"/>
</dbReference>
<dbReference type="EMBL" id="CP040098">
    <property type="protein sequence ID" value="QCQ20824.1"/>
    <property type="molecule type" value="Genomic_DNA"/>
</dbReference>
<dbReference type="InterPro" id="IPR002525">
    <property type="entry name" value="Transp_IS110-like_N"/>
</dbReference>
<sequence length="430" mass="49416">MVRDEATRYEQFCQFKQQVRGSDSHLIVGIDVAKDRHHAFFGMPTGRTLLRRLIFENSRDGFEQLTTRAEQLRRQHGLSQVVYAVEPTGNYHKPLAHWLQSRGQMLVLVSNKAIAENRQTLDGRWDKNDTKDSANVADLVCQGKCQFFEKPEPDIVTLRSLLALRRRLKKYEHALRMQIRNGLIVKYFPEFDALWGSCLEENLRLVGECLSPRQIIDMGFDAFVNTVTSKDRGERQLQRLKKIYAAAKTSVGCPMDEEARFEAKMIAGRMKNQREKVKETEAHIEAVCRRFMYYHLLRTMPGFGPIVSAWVLGCIGNPHRFAGRKQVIRLAGLDLNAKRSGKRSDSAVAVISKRGNTDLRYALYQASKVATASDKHFRELFTRYLSGREKERGIRTKMRVKLAAKMLVIAWTMMKNETAFNPELLEVNMA</sequence>
<dbReference type="KEGG" id="dax:FDQ92_00575"/>
<dbReference type="InterPro" id="IPR003346">
    <property type="entry name" value="Transposase_20"/>
</dbReference>
<evidence type="ECO:0000313" key="3">
    <source>
        <dbReference type="EMBL" id="QCQ20824.1"/>
    </source>
</evidence>
<evidence type="ECO:0000259" key="2">
    <source>
        <dbReference type="Pfam" id="PF02371"/>
    </source>
</evidence>
<name>A0A4P8KZS6_9BACT</name>
<feature type="domain" description="Transposase IS116/IS110/IS902 C-terminal" evidence="2">
    <location>
        <begin position="295"/>
        <end position="380"/>
    </location>
</feature>
<keyword evidence="4" id="KW-1185">Reference proteome</keyword>
<dbReference type="Pfam" id="PF01548">
    <property type="entry name" value="DEDD_Tnp_IS110"/>
    <property type="match status" value="1"/>
</dbReference>
<organism evidence="3 4">
    <name type="scientific">Desulfoglaeba alkanexedens ALDC</name>
    <dbReference type="NCBI Taxonomy" id="980445"/>
    <lineage>
        <taxon>Bacteria</taxon>
        <taxon>Pseudomonadati</taxon>
        <taxon>Thermodesulfobacteriota</taxon>
        <taxon>Syntrophobacteria</taxon>
        <taxon>Syntrophobacterales</taxon>
        <taxon>Syntrophobacteraceae</taxon>
        <taxon>Desulfoglaeba</taxon>
    </lineage>
</organism>
<feature type="domain" description="Transposase IS110-like N-terminal" evidence="1">
    <location>
        <begin position="28"/>
        <end position="183"/>
    </location>
</feature>
<dbReference type="PANTHER" id="PTHR33055">
    <property type="entry name" value="TRANSPOSASE FOR INSERTION SEQUENCE ELEMENT IS1111A"/>
    <property type="match status" value="1"/>
</dbReference>
<dbReference type="RefSeq" id="WP_137422794.1">
    <property type="nucleotide sequence ID" value="NZ_CP040098.1"/>
</dbReference>
<dbReference type="PANTHER" id="PTHR33055:SF13">
    <property type="entry name" value="TRANSPOSASE"/>
    <property type="match status" value="1"/>
</dbReference>
<accession>A0A4P8KZS6</accession>
<protein>
    <submittedName>
        <fullName evidence="3">IS110 family transposase</fullName>
    </submittedName>
</protein>
<reference evidence="3 4" key="2">
    <citation type="submission" date="2019-05" db="EMBL/GenBank/DDBJ databases">
        <authorList>
            <person name="Suflita J.M."/>
            <person name="Marks C.R."/>
        </authorList>
    </citation>
    <scope>NUCLEOTIDE SEQUENCE [LARGE SCALE GENOMIC DNA]</scope>
    <source>
        <strain evidence="3 4">ALDC</strain>
    </source>
</reference>
<gene>
    <name evidence="3" type="ORF">FDQ92_00575</name>
</gene>
<dbReference type="Pfam" id="PF02371">
    <property type="entry name" value="Transposase_20"/>
    <property type="match status" value="1"/>
</dbReference>
<reference evidence="3 4" key="1">
    <citation type="submission" date="2019-05" db="EMBL/GenBank/DDBJ databases">
        <title>The Complete Genome Sequence of the n-alkane-degrading Desulfoglaeba alkanexedens ALDC reveals multiple alkylsuccinate synthase gene clusters.</title>
        <authorList>
            <person name="Callaghan A.V."/>
            <person name="Davidova I.A."/>
            <person name="Duncan K.E."/>
            <person name="Morris B."/>
            <person name="McInerney M.J."/>
        </authorList>
    </citation>
    <scope>NUCLEOTIDE SEQUENCE [LARGE SCALE GENOMIC DNA]</scope>
    <source>
        <strain evidence="3 4">ALDC</strain>
    </source>
</reference>
<dbReference type="AlphaFoldDB" id="A0A4P8KZS6"/>
<dbReference type="GO" id="GO:0004803">
    <property type="term" value="F:transposase activity"/>
    <property type="evidence" value="ECO:0007669"/>
    <property type="project" value="InterPro"/>
</dbReference>
<dbReference type="GO" id="GO:0003677">
    <property type="term" value="F:DNA binding"/>
    <property type="evidence" value="ECO:0007669"/>
    <property type="project" value="InterPro"/>
</dbReference>
<dbReference type="Proteomes" id="UP000298602">
    <property type="component" value="Chromosome"/>
</dbReference>
<evidence type="ECO:0000313" key="4">
    <source>
        <dbReference type="Proteomes" id="UP000298602"/>
    </source>
</evidence>
<dbReference type="GO" id="GO:0006313">
    <property type="term" value="P:DNA transposition"/>
    <property type="evidence" value="ECO:0007669"/>
    <property type="project" value="InterPro"/>
</dbReference>
<evidence type="ECO:0000259" key="1">
    <source>
        <dbReference type="Pfam" id="PF01548"/>
    </source>
</evidence>
<proteinExistence type="predicted"/>